<dbReference type="InterPro" id="IPR011008">
    <property type="entry name" value="Dimeric_a/b-barrel"/>
</dbReference>
<dbReference type="AlphaFoldDB" id="C0GFE6"/>
<dbReference type="Gene3D" id="3.30.70.100">
    <property type="match status" value="1"/>
</dbReference>
<accession>C0GFE6</accession>
<dbReference type="eggNOG" id="ENOG5033NF0">
    <property type="taxonomic scope" value="Bacteria"/>
</dbReference>
<reference evidence="1 2" key="1">
    <citation type="submission" date="2009-02" db="EMBL/GenBank/DDBJ databases">
        <title>Sequencing of the draft genome and assembly of Dethiobacter alkaliphilus AHT 1.</title>
        <authorList>
            <consortium name="US DOE Joint Genome Institute (JGI-PGF)"/>
            <person name="Lucas S."/>
            <person name="Copeland A."/>
            <person name="Lapidus A."/>
            <person name="Glavina del Rio T."/>
            <person name="Dalin E."/>
            <person name="Tice H."/>
            <person name="Bruce D."/>
            <person name="Goodwin L."/>
            <person name="Pitluck S."/>
            <person name="Larimer F."/>
            <person name="Land M.L."/>
            <person name="Hauser L."/>
            <person name="Muyzer G."/>
        </authorList>
    </citation>
    <scope>NUCLEOTIDE SEQUENCE [LARGE SCALE GENOMIC DNA]</scope>
    <source>
        <strain evidence="1 2">AHT 1</strain>
    </source>
</reference>
<dbReference type="OrthoDB" id="2872084at2"/>
<organism evidence="1 2">
    <name type="scientific">Dethiobacter alkaliphilus AHT 1</name>
    <dbReference type="NCBI Taxonomy" id="555088"/>
    <lineage>
        <taxon>Bacteria</taxon>
        <taxon>Bacillati</taxon>
        <taxon>Bacillota</taxon>
        <taxon>Dethiobacteria</taxon>
        <taxon>Dethiobacterales</taxon>
        <taxon>Dethiobacteraceae</taxon>
        <taxon>Dethiobacter</taxon>
    </lineage>
</organism>
<evidence type="ECO:0000313" key="1">
    <source>
        <dbReference type="EMBL" id="EEG77906.1"/>
    </source>
</evidence>
<comment type="caution">
    <text evidence="1">The sequence shown here is derived from an EMBL/GenBank/DDBJ whole genome shotgun (WGS) entry which is preliminary data.</text>
</comment>
<dbReference type="STRING" id="555088.DealDRAFT_1205"/>
<evidence type="ECO:0008006" key="3">
    <source>
        <dbReference type="Google" id="ProtNLM"/>
    </source>
</evidence>
<proteinExistence type="predicted"/>
<gene>
    <name evidence="1" type="ORF">DealDRAFT_1205</name>
</gene>
<dbReference type="SUPFAM" id="SSF54909">
    <property type="entry name" value="Dimeric alpha+beta barrel"/>
    <property type="match status" value="1"/>
</dbReference>
<keyword evidence="2" id="KW-1185">Reference proteome</keyword>
<dbReference type="RefSeq" id="WP_008515799.1">
    <property type="nucleotide sequence ID" value="NZ_ACJM01000005.1"/>
</dbReference>
<sequence length="96" mass="10526">MYATLVMFNIGPGMQEQATGMADQFAQLHATLKGFKSSTFFSDEAKGDYGAFSLWETNEDAEAALGTAGPKLQEALKDIVQEPPTVRIFEVYLPNM</sequence>
<name>C0GFE6_DETAL</name>
<dbReference type="Proteomes" id="UP000006443">
    <property type="component" value="Unassembled WGS sequence"/>
</dbReference>
<evidence type="ECO:0000313" key="2">
    <source>
        <dbReference type="Proteomes" id="UP000006443"/>
    </source>
</evidence>
<dbReference type="EMBL" id="ACJM01000005">
    <property type="protein sequence ID" value="EEG77906.1"/>
    <property type="molecule type" value="Genomic_DNA"/>
</dbReference>
<protein>
    <recommendedName>
        <fullName evidence="3">ABM domain-containing protein</fullName>
    </recommendedName>
</protein>